<dbReference type="Proteomes" id="UP001059041">
    <property type="component" value="Linkage Group LG8"/>
</dbReference>
<keyword evidence="2" id="KW-1185">Reference proteome</keyword>
<dbReference type="EMBL" id="JAFHDT010000008">
    <property type="protein sequence ID" value="KAI7807002.1"/>
    <property type="molecule type" value="Genomic_DNA"/>
</dbReference>
<evidence type="ECO:0000313" key="1">
    <source>
        <dbReference type="EMBL" id="KAI7807002.1"/>
    </source>
</evidence>
<sequence>MSEEDAMSVAASHNQFFGEEEEVFAELHSQVSHNDSEDSQSEQEVVKQAVRTALARLGLDAAPVVTTPTSAFFRGSTQPSPLTIRPSRDYIDELQKCWANPKSLTHHTSASRALAAMQDADTFGLDQMPKIDPIIASFVLSPEEVLRTNVRWPRPQCRITDDLLIQAYNTAAHMGRIGNSLSHLMLALSQSLQASGSDTTSQDLSDASLQAVAFMTKELGRLMSTLTQTRRQVWLAQSPLSEVCRRTLRDLPVVPGQLFGPAAQQTLERSVQVNQTRQQFADLRRVPPSRLQFRQPPIGHVLQRFQFATRPTEIHRSQPQRGERSHRIDRYVHRPRGRAIKRFPYNGLLRGRSA</sequence>
<comment type="caution">
    <text evidence="1">The sequence shown here is derived from an EMBL/GenBank/DDBJ whole genome shotgun (WGS) entry which is preliminary data.</text>
</comment>
<dbReference type="AlphaFoldDB" id="A0A9W7WRD8"/>
<reference evidence="1" key="1">
    <citation type="submission" date="2021-02" db="EMBL/GenBank/DDBJ databases">
        <title>Comparative genomics reveals that relaxation of natural selection precedes convergent phenotypic evolution of cavefish.</title>
        <authorList>
            <person name="Peng Z."/>
        </authorList>
    </citation>
    <scope>NUCLEOTIDE SEQUENCE</scope>
    <source>
        <tissue evidence="1">Muscle</tissue>
    </source>
</reference>
<evidence type="ECO:0000313" key="2">
    <source>
        <dbReference type="Proteomes" id="UP001059041"/>
    </source>
</evidence>
<gene>
    <name evidence="1" type="ORF">IRJ41_017303</name>
</gene>
<proteinExistence type="predicted"/>
<name>A0A9W7WRD8_TRIRA</name>
<organism evidence="1 2">
    <name type="scientific">Triplophysa rosa</name>
    <name type="common">Cave loach</name>
    <dbReference type="NCBI Taxonomy" id="992332"/>
    <lineage>
        <taxon>Eukaryota</taxon>
        <taxon>Metazoa</taxon>
        <taxon>Chordata</taxon>
        <taxon>Craniata</taxon>
        <taxon>Vertebrata</taxon>
        <taxon>Euteleostomi</taxon>
        <taxon>Actinopterygii</taxon>
        <taxon>Neopterygii</taxon>
        <taxon>Teleostei</taxon>
        <taxon>Ostariophysi</taxon>
        <taxon>Cypriniformes</taxon>
        <taxon>Nemacheilidae</taxon>
        <taxon>Triplophysa</taxon>
    </lineage>
</organism>
<protein>
    <submittedName>
        <fullName evidence="1">Disrupted in schizophrenia 1 protein-like</fullName>
    </submittedName>
</protein>
<accession>A0A9W7WRD8</accession>